<dbReference type="Proteomes" id="UP000886998">
    <property type="component" value="Unassembled WGS sequence"/>
</dbReference>
<reference evidence="2" key="1">
    <citation type="submission" date="2020-08" db="EMBL/GenBank/DDBJ databases">
        <title>Multicomponent nature underlies the extraordinary mechanical properties of spider dragline silk.</title>
        <authorList>
            <person name="Kono N."/>
            <person name="Nakamura H."/>
            <person name="Mori M."/>
            <person name="Yoshida Y."/>
            <person name="Ohtoshi R."/>
            <person name="Malay A.D."/>
            <person name="Moran D.A.P."/>
            <person name="Tomita M."/>
            <person name="Numata K."/>
            <person name="Arakawa K."/>
        </authorList>
    </citation>
    <scope>NUCLEOTIDE SEQUENCE</scope>
</reference>
<comment type="caution">
    <text evidence="2">The sequence shown here is derived from an EMBL/GenBank/DDBJ whole genome shotgun (WGS) entry which is preliminary data.</text>
</comment>
<name>A0A8X6YVU7_9ARAC</name>
<protein>
    <submittedName>
        <fullName evidence="2">Uncharacterized protein</fullName>
    </submittedName>
</protein>
<evidence type="ECO:0000313" key="2">
    <source>
        <dbReference type="EMBL" id="GFY78744.1"/>
    </source>
</evidence>
<proteinExistence type="predicted"/>
<keyword evidence="3" id="KW-1185">Reference proteome</keyword>
<dbReference type="EMBL" id="BMAV01023165">
    <property type="protein sequence ID" value="GFY78744.1"/>
    <property type="molecule type" value="Genomic_DNA"/>
</dbReference>
<sequence length="154" mass="18149">MDVPNDSDIGYIFEVDLEYPDELHDLHNCYPLAPEKIELYHHSFMEHTKKFVLLPEERLQNFVSEQLSELDEQMQSILRNKNMDDSEKATLYLQILQKYVNFPFPKEINEGMQEPQREFENSNAENLKSDIPNEDSKEALGSIEKKYIGHLKKS</sequence>
<feature type="region of interest" description="Disordered" evidence="1">
    <location>
        <begin position="114"/>
        <end position="136"/>
    </location>
</feature>
<dbReference type="OrthoDB" id="6426908at2759"/>
<organism evidence="2 3">
    <name type="scientific">Trichonephila inaurata madagascariensis</name>
    <dbReference type="NCBI Taxonomy" id="2747483"/>
    <lineage>
        <taxon>Eukaryota</taxon>
        <taxon>Metazoa</taxon>
        <taxon>Ecdysozoa</taxon>
        <taxon>Arthropoda</taxon>
        <taxon>Chelicerata</taxon>
        <taxon>Arachnida</taxon>
        <taxon>Araneae</taxon>
        <taxon>Araneomorphae</taxon>
        <taxon>Entelegynae</taxon>
        <taxon>Araneoidea</taxon>
        <taxon>Nephilidae</taxon>
        <taxon>Trichonephila</taxon>
        <taxon>Trichonephila inaurata</taxon>
    </lineage>
</organism>
<evidence type="ECO:0000313" key="3">
    <source>
        <dbReference type="Proteomes" id="UP000886998"/>
    </source>
</evidence>
<dbReference type="AlphaFoldDB" id="A0A8X6YVU7"/>
<accession>A0A8X6YVU7</accession>
<gene>
    <name evidence="2" type="ORF">TNIN_374141</name>
</gene>
<evidence type="ECO:0000256" key="1">
    <source>
        <dbReference type="SAM" id="MobiDB-lite"/>
    </source>
</evidence>